<feature type="non-terminal residue" evidence="1">
    <location>
        <position position="1"/>
    </location>
</feature>
<dbReference type="Proteomes" id="UP000276133">
    <property type="component" value="Unassembled WGS sequence"/>
</dbReference>
<evidence type="ECO:0000313" key="2">
    <source>
        <dbReference type="Proteomes" id="UP000276133"/>
    </source>
</evidence>
<keyword evidence="2" id="KW-1185">Reference proteome</keyword>
<dbReference type="AlphaFoldDB" id="A0A3M7PJ05"/>
<evidence type="ECO:0000313" key="1">
    <source>
        <dbReference type="EMBL" id="RMZ98714.1"/>
    </source>
</evidence>
<dbReference type="OrthoDB" id="2414538at2759"/>
<reference evidence="1 2" key="1">
    <citation type="journal article" date="2018" name="Sci. Rep.">
        <title>Genomic signatures of local adaptation to the degree of environmental predictability in rotifers.</title>
        <authorList>
            <person name="Franch-Gras L."/>
            <person name="Hahn C."/>
            <person name="Garcia-Roger E.M."/>
            <person name="Carmona M.J."/>
            <person name="Serra M."/>
            <person name="Gomez A."/>
        </authorList>
    </citation>
    <scope>NUCLEOTIDE SEQUENCE [LARGE SCALE GENOMIC DNA]</scope>
    <source>
        <strain evidence="1">HYR1</strain>
    </source>
</reference>
<accession>A0A3M7PJ05</accession>
<dbReference type="EMBL" id="REGN01010593">
    <property type="protein sequence ID" value="RMZ98714.1"/>
    <property type="molecule type" value="Genomic_DNA"/>
</dbReference>
<gene>
    <name evidence="1" type="ORF">BpHYR1_008210</name>
</gene>
<protein>
    <submittedName>
        <fullName evidence="1">Uncharacterized protein</fullName>
    </submittedName>
</protein>
<proteinExistence type="predicted"/>
<sequence length="104" mass="12072">VESIGKEGSFKFGCGSLFLPDKLVKSLDLEKDICVAPNGETFFLFRFIKNYFESWFTHFYMKIQEINPSSRLAFQKSKYLKIVRIEALLKKTVSNTIVVFSEED</sequence>
<comment type="caution">
    <text evidence="1">The sequence shown here is derived from an EMBL/GenBank/DDBJ whole genome shotgun (WGS) entry which is preliminary data.</text>
</comment>
<organism evidence="1 2">
    <name type="scientific">Brachionus plicatilis</name>
    <name type="common">Marine rotifer</name>
    <name type="synonym">Brachionus muelleri</name>
    <dbReference type="NCBI Taxonomy" id="10195"/>
    <lineage>
        <taxon>Eukaryota</taxon>
        <taxon>Metazoa</taxon>
        <taxon>Spiralia</taxon>
        <taxon>Gnathifera</taxon>
        <taxon>Rotifera</taxon>
        <taxon>Eurotatoria</taxon>
        <taxon>Monogononta</taxon>
        <taxon>Pseudotrocha</taxon>
        <taxon>Ploima</taxon>
        <taxon>Brachionidae</taxon>
        <taxon>Brachionus</taxon>
    </lineage>
</organism>
<name>A0A3M7PJ05_BRAPC</name>